<reference evidence="2 3" key="1">
    <citation type="submission" date="2024-05" db="EMBL/GenBank/DDBJ databases">
        <title>Genome sequencing and assembly of Indian major carp, Cirrhinus mrigala (Hamilton, 1822).</title>
        <authorList>
            <person name="Mohindra V."/>
            <person name="Chowdhury L.M."/>
            <person name="Lal K."/>
            <person name="Jena J.K."/>
        </authorList>
    </citation>
    <scope>NUCLEOTIDE SEQUENCE [LARGE SCALE GENOMIC DNA]</scope>
    <source>
        <strain evidence="2">CM1030</strain>
        <tissue evidence="2">Blood</tissue>
    </source>
</reference>
<name>A0ABD0PYV8_CIRMR</name>
<keyword evidence="3" id="KW-1185">Reference proteome</keyword>
<evidence type="ECO:0000313" key="3">
    <source>
        <dbReference type="Proteomes" id="UP001529510"/>
    </source>
</evidence>
<dbReference type="PANTHER" id="PTHR19327">
    <property type="entry name" value="GOLGIN"/>
    <property type="match status" value="1"/>
</dbReference>
<dbReference type="PANTHER" id="PTHR19327:SF0">
    <property type="entry name" value="GOLGIN SUBFAMILY A MEMBER 4"/>
    <property type="match status" value="1"/>
</dbReference>
<dbReference type="Proteomes" id="UP001529510">
    <property type="component" value="Unassembled WGS sequence"/>
</dbReference>
<feature type="non-terminal residue" evidence="2">
    <location>
        <position position="93"/>
    </location>
</feature>
<accession>A0ABD0PYV8</accession>
<proteinExistence type="predicted"/>
<protein>
    <submittedName>
        <fullName evidence="2">Uncharacterized protein</fullName>
    </submittedName>
</protein>
<evidence type="ECO:0000256" key="1">
    <source>
        <dbReference type="SAM" id="MobiDB-lite"/>
    </source>
</evidence>
<feature type="region of interest" description="Disordered" evidence="1">
    <location>
        <begin position="28"/>
        <end position="75"/>
    </location>
</feature>
<feature type="non-terminal residue" evidence="2">
    <location>
        <position position="1"/>
    </location>
</feature>
<evidence type="ECO:0000313" key="2">
    <source>
        <dbReference type="EMBL" id="KAL0178626.1"/>
    </source>
</evidence>
<sequence length="93" mass="9993">SVSGPEAAAEGFFHGVFAPGVGPRLVRSSSRESLTLIGENEAQSSPAYDPPSDIESEAEDSPGNSESLSKEQLLNRLHRVERSLGNYRGKYSE</sequence>
<organism evidence="2 3">
    <name type="scientific">Cirrhinus mrigala</name>
    <name type="common">Mrigala</name>
    <dbReference type="NCBI Taxonomy" id="683832"/>
    <lineage>
        <taxon>Eukaryota</taxon>
        <taxon>Metazoa</taxon>
        <taxon>Chordata</taxon>
        <taxon>Craniata</taxon>
        <taxon>Vertebrata</taxon>
        <taxon>Euteleostomi</taxon>
        <taxon>Actinopterygii</taxon>
        <taxon>Neopterygii</taxon>
        <taxon>Teleostei</taxon>
        <taxon>Ostariophysi</taxon>
        <taxon>Cypriniformes</taxon>
        <taxon>Cyprinidae</taxon>
        <taxon>Labeoninae</taxon>
        <taxon>Labeonini</taxon>
        <taxon>Cirrhinus</taxon>
    </lineage>
</organism>
<dbReference type="AlphaFoldDB" id="A0ABD0PYV8"/>
<gene>
    <name evidence="2" type="ORF">M9458_027520</name>
</gene>
<feature type="compositionally biased region" description="Polar residues" evidence="1">
    <location>
        <begin position="62"/>
        <end position="72"/>
    </location>
</feature>
<dbReference type="EMBL" id="JAMKFB020000013">
    <property type="protein sequence ID" value="KAL0178626.1"/>
    <property type="molecule type" value="Genomic_DNA"/>
</dbReference>
<comment type="caution">
    <text evidence="2">The sequence shown here is derived from an EMBL/GenBank/DDBJ whole genome shotgun (WGS) entry which is preliminary data.</text>
</comment>